<dbReference type="InterPro" id="IPR035906">
    <property type="entry name" value="MetI-like_sf"/>
</dbReference>
<dbReference type="HOGENOM" id="CLU_021838_4_0_9"/>
<keyword evidence="4" id="KW-0997">Cell inner membrane</keyword>
<feature type="transmembrane region" description="Helical" evidence="8">
    <location>
        <begin position="404"/>
        <end position="422"/>
    </location>
</feature>
<dbReference type="STRING" id="86416.Clopa_3832"/>
<feature type="transmembrane region" description="Helical" evidence="8">
    <location>
        <begin position="254"/>
        <end position="276"/>
    </location>
</feature>
<evidence type="ECO:0000256" key="8">
    <source>
        <dbReference type="RuleBase" id="RU363032"/>
    </source>
</evidence>
<evidence type="ECO:0000256" key="7">
    <source>
        <dbReference type="ARBA" id="ARBA00023136"/>
    </source>
</evidence>
<protein>
    <submittedName>
        <fullName evidence="10">ABC-type Fe3+ transport system, permease component</fullName>
    </submittedName>
</protein>
<dbReference type="CDD" id="cd06261">
    <property type="entry name" value="TM_PBP2"/>
    <property type="match status" value="2"/>
</dbReference>
<comment type="similarity">
    <text evidence="8">Belongs to the binding-protein-dependent transport system permease family.</text>
</comment>
<reference evidence="10 11" key="1">
    <citation type="submission" date="2012-01" db="EMBL/GenBank/DDBJ databases">
        <title>Complete sequence of chromosome of Clostridium pasteurianum BC1.</title>
        <authorList>
            <consortium name="US DOE Joint Genome Institute"/>
            <person name="Lucas S."/>
            <person name="Han J."/>
            <person name="Lapidus A."/>
            <person name="Cheng J.-F."/>
            <person name="Goodwin L."/>
            <person name="Pitluck S."/>
            <person name="Peters L."/>
            <person name="Mikhailova N."/>
            <person name="Teshima H."/>
            <person name="Detter J.C."/>
            <person name="Han C."/>
            <person name="Tapia R."/>
            <person name="Land M."/>
            <person name="Hauser L."/>
            <person name="Kyrpides N."/>
            <person name="Ivanova N."/>
            <person name="Pagani I."/>
            <person name="Dunn J."/>
            <person name="Taghavi S."/>
            <person name="Francis A."/>
            <person name="van der Lelie D."/>
            <person name="Woyke T."/>
        </authorList>
    </citation>
    <scope>NUCLEOTIDE SEQUENCE [LARGE SCALE GENOMIC DNA]</scope>
    <source>
        <strain evidence="10 11">BC1</strain>
    </source>
</reference>
<feature type="transmembrane region" description="Helical" evidence="8">
    <location>
        <begin position="486"/>
        <end position="507"/>
    </location>
</feature>
<dbReference type="SUPFAM" id="SSF161098">
    <property type="entry name" value="MetI-like"/>
    <property type="match status" value="2"/>
</dbReference>
<dbReference type="Pfam" id="PF00528">
    <property type="entry name" value="BPD_transp_1"/>
    <property type="match status" value="1"/>
</dbReference>
<feature type="transmembrane region" description="Helical" evidence="8">
    <location>
        <begin position="363"/>
        <end position="384"/>
    </location>
</feature>
<keyword evidence="5 8" id="KW-0812">Transmembrane</keyword>
<feature type="transmembrane region" description="Helical" evidence="8">
    <location>
        <begin position="108"/>
        <end position="128"/>
    </location>
</feature>
<feature type="transmembrane region" description="Helical" evidence="8">
    <location>
        <begin position="148"/>
        <end position="171"/>
    </location>
</feature>
<evidence type="ECO:0000256" key="1">
    <source>
        <dbReference type="ARBA" id="ARBA00004429"/>
    </source>
</evidence>
<keyword evidence="6 8" id="KW-1133">Transmembrane helix</keyword>
<feature type="transmembrane region" description="Helical" evidence="8">
    <location>
        <begin position="209"/>
        <end position="230"/>
    </location>
</feature>
<dbReference type="PANTHER" id="PTHR43357:SF4">
    <property type="entry name" value="INNER MEMBRANE ABC TRANSPORTER PERMEASE PROTEIN YDCV"/>
    <property type="match status" value="1"/>
</dbReference>
<feature type="transmembrane region" description="Helical" evidence="8">
    <location>
        <begin position="297"/>
        <end position="327"/>
    </location>
</feature>
<dbReference type="PROSITE" id="PS50928">
    <property type="entry name" value="ABC_TM1"/>
    <property type="match status" value="2"/>
</dbReference>
<organism evidence="10 11">
    <name type="scientific">Clostridium pasteurianum BC1</name>
    <dbReference type="NCBI Taxonomy" id="86416"/>
    <lineage>
        <taxon>Bacteria</taxon>
        <taxon>Bacillati</taxon>
        <taxon>Bacillota</taxon>
        <taxon>Clostridia</taxon>
        <taxon>Eubacteriales</taxon>
        <taxon>Clostridiaceae</taxon>
        <taxon>Clostridium</taxon>
    </lineage>
</organism>
<dbReference type="PANTHER" id="PTHR43357">
    <property type="entry name" value="INNER MEMBRANE ABC TRANSPORTER PERMEASE PROTEIN YDCV"/>
    <property type="match status" value="1"/>
</dbReference>
<name>R4K5Z7_CLOPA</name>
<evidence type="ECO:0000256" key="5">
    <source>
        <dbReference type="ARBA" id="ARBA00022692"/>
    </source>
</evidence>
<keyword evidence="7 8" id="KW-0472">Membrane</keyword>
<keyword evidence="3" id="KW-1003">Cell membrane</keyword>
<gene>
    <name evidence="10" type="ORF">Clopa_3832</name>
</gene>
<feature type="transmembrane region" description="Helical" evidence="8">
    <location>
        <begin position="12"/>
        <end position="34"/>
    </location>
</feature>
<feature type="transmembrane region" description="Helical" evidence="8">
    <location>
        <begin position="428"/>
        <end position="448"/>
    </location>
</feature>
<dbReference type="OrthoDB" id="9776648at2"/>
<accession>R4K5Z7</accession>
<evidence type="ECO:0000256" key="3">
    <source>
        <dbReference type="ARBA" id="ARBA00022475"/>
    </source>
</evidence>
<feature type="domain" description="ABC transmembrane type-1" evidence="9">
    <location>
        <begin position="363"/>
        <end position="558"/>
    </location>
</feature>
<evidence type="ECO:0000256" key="4">
    <source>
        <dbReference type="ARBA" id="ARBA00022519"/>
    </source>
</evidence>
<dbReference type="PATRIC" id="fig|86416.3.peg.3826"/>
<feature type="domain" description="ABC transmembrane type-1" evidence="9">
    <location>
        <begin position="68"/>
        <end position="273"/>
    </location>
</feature>
<dbReference type="GO" id="GO:0055085">
    <property type="term" value="P:transmembrane transport"/>
    <property type="evidence" value="ECO:0007669"/>
    <property type="project" value="InterPro"/>
</dbReference>
<proteinExistence type="inferred from homology"/>
<sequence length="571" mass="63359">MKKLNLKEKFKGIGIIGIVIRAFLIWFVIAFLIYPNANLLINVFFKNGEFSTAVFSKLLSSERAMRSLLNSFILAVSLIITVNIVGTLLVVFTEYFDIKGAKILKIGYMSTLVYGGIVLCTGYKFIYGTNGVFTKLLLYINPNINPNWFTGYFAVIFIMTFACTSNHIIFLTNAIRGIDYQIIEAARNMGASFRTVFFQIVMPVLKPTFFAVTILTFLTGLGAMAAPIIVGGDSFQTINPMIIIFAKSSYSKEIASLLSIILGVVTIILLLILNKFEKGGNYISISKTKSKMVKQKIINPVGNFIAHFLAYILFVIYTVPILLVIVYSLSNSSSIKSATLSFKSLTLENYKALFIDVNAFKPYLISIVYSLLAAIIVAIISILVSRIIHKSKGKFAAMLEYSMLIPWLLPGTLIALGLMTTYDTPRILVGNKVLIGTAGILLLAYVIVKIPFSLRMIKAAFFSVDESLEESARCMGASAFYIMRRVILPIILPSILSVIVLNFNSMLTDYDVTVFLYHPLLQPLGIVIKNASDEDANINAQVMSFVYTVVIMIISTAALYFTSSMKIRKNK</sequence>
<dbReference type="GO" id="GO:0005886">
    <property type="term" value="C:plasma membrane"/>
    <property type="evidence" value="ECO:0007669"/>
    <property type="project" value="UniProtKB-SubCell"/>
</dbReference>
<feature type="transmembrane region" description="Helical" evidence="8">
    <location>
        <begin position="72"/>
        <end position="96"/>
    </location>
</feature>
<evidence type="ECO:0000313" key="11">
    <source>
        <dbReference type="Proteomes" id="UP000013523"/>
    </source>
</evidence>
<feature type="transmembrane region" description="Helical" evidence="8">
    <location>
        <begin position="542"/>
        <end position="561"/>
    </location>
</feature>
<evidence type="ECO:0000259" key="9">
    <source>
        <dbReference type="PROSITE" id="PS50928"/>
    </source>
</evidence>
<evidence type="ECO:0000256" key="2">
    <source>
        <dbReference type="ARBA" id="ARBA00022448"/>
    </source>
</evidence>
<keyword evidence="2 8" id="KW-0813">Transport</keyword>
<keyword evidence="11" id="KW-1185">Reference proteome</keyword>
<evidence type="ECO:0000313" key="10">
    <source>
        <dbReference type="EMBL" id="AGK98592.1"/>
    </source>
</evidence>
<dbReference type="InterPro" id="IPR000515">
    <property type="entry name" value="MetI-like"/>
</dbReference>
<dbReference type="eggNOG" id="COG1178">
    <property type="taxonomic scope" value="Bacteria"/>
</dbReference>
<comment type="subcellular location">
    <subcellularLocation>
        <location evidence="1">Cell inner membrane</location>
        <topology evidence="1">Multi-pass membrane protein</topology>
    </subcellularLocation>
    <subcellularLocation>
        <location evidence="8">Cell membrane</location>
        <topology evidence="8">Multi-pass membrane protein</topology>
    </subcellularLocation>
</comment>
<dbReference type="Gene3D" id="1.10.3720.10">
    <property type="entry name" value="MetI-like"/>
    <property type="match status" value="2"/>
</dbReference>
<dbReference type="KEGG" id="cpas:Clopa_3832"/>
<dbReference type="AlphaFoldDB" id="R4K5Z7"/>
<dbReference type="EMBL" id="CP003261">
    <property type="protein sequence ID" value="AGK98592.1"/>
    <property type="molecule type" value="Genomic_DNA"/>
</dbReference>
<dbReference type="Proteomes" id="UP000013523">
    <property type="component" value="Chromosome"/>
</dbReference>
<evidence type="ECO:0000256" key="6">
    <source>
        <dbReference type="ARBA" id="ARBA00022989"/>
    </source>
</evidence>
<dbReference type="RefSeq" id="WP_015616872.1">
    <property type="nucleotide sequence ID" value="NC_021182.1"/>
</dbReference>